<dbReference type="InterPro" id="IPR012340">
    <property type="entry name" value="NA-bd_OB-fold"/>
</dbReference>
<evidence type="ECO:0000256" key="1">
    <source>
        <dbReference type="ARBA" id="ARBA00005657"/>
    </source>
</evidence>
<feature type="domain" description="Helicase C-terminal" evidence="10">
    <location>
        <begin position="297"/>
        <end position="448"/>
    </location>
</feature>
<dbReference type="InterPro" id="IPR000330">
    <property type="entry name" value="SNF2_N"/>
</dbReference>
<gene>
    <name evidence="11" type="ORF">EXIGLDRAFT_722292</name>
</gene>
<keyword evidence="3" id="KW-0378">Hydrolase</keyword>
<proteinExistence type="inferred from homology"/>
<dbReference type="Gene3D" id="2.40.50.140">
    <property type="entry name" value="Nucleic acid-binding proteins"/>
    <property type="match status" value="1"/>
</dbReference>
<dbReference type="InParanoid" id="A0A165N593"/>
<dbReference type="CDD" id="cd18793">
    <property type="entry name" value="SF2_C_SNF"/>
    <property type="match status" value="1"/>
</dbReference>
<dbReference type="Pfam" id="PF00176">
    <property type="entry name" value="SNF2-rel_dom"/>
    <property type="match status" value="1"/>
</dbReference>
<dbReference type="GO" id="GO:0005840">
    <property type="term" value="C:ribosome"/>
    <property type="evidence" value="ECO:0007669"/>
    <property type="project" value="UniProtKB-KW"/>
</dbReference>
<dbReference type="PROSITE" id="PS00055">
    <property type="entry name" value="RIBOSOMAL_S12"/>
    <property type="match status" value="1"/>
</dbReference>
<dbReference type="InterPro" id="IPR006032">
    <property type="entry name" value="Ribosomal_uS12"/>
</dbReference>
<keyword evidence="7" id="KW-0479">Metal-binding</keyword>
<dbReference type="InterPro" id="IPR027417">
    <property type="entry name" value="P-loop_NTPase"/>
</dbReference>
<dbReference type="PROSITE" id="PS50089">
    <property type="entry name" value="ZF_RING_2"/>
    <property type="match status" value="1"/>
</dbReference>
<dbReference type="AlphaFoldDB" id="A0A165N593"/>
<dbReference type="InterPro" id="IPR049730">
    <property type="entry name" value="SNF2/RAD54-like_C"/>
</dbReference>
<dbReference type="InterPro" id="IPR038718">
    <property type="entry name" value="SNF2-like_sf"/>
</dbReference>
<comment type="similarity">
    <text evidence="1">Belongs to the universal ribosomal protein uS12 family.</text>
</comment>
<evidence type="ECO:0000256" key="7">
    <source>
        <dbReference type="PROSITE-ProRule" id="PRU00175"/>
    </source>
</evidence>
<evidence type="ECO:0000313" key="12">
    <source>
        <dbReference type="Proteomes" id="UP000077266"/>
    </source>
</evidence>
<dbReference type="STRING" id="1314781.A0A165N593"/>
<protein>
    <recommendedName>
        <fullName evidence="13">P-loop containing nucleoside triphosphate hydrolase protein</fullName>
    </recommendedName>
</protein>
<keyword evidence="7" id="KW-0863">Zinc-finger</keyword>
<keyword evidence="2" id="KW-0547">Nucleotide-binding</keyword>
<keyword evidence="6" id="KW-0687">Ribonucleoprotein</keyword>
<dbReference type="GO" id="GO:0008270">
    <property type="term" value="F:zinc ion binding"/>
    <property type="evidence" value="ECO:0007669"/>
    <property type="project" value="UniProtKB-KW"/>
</dbReference>
<keyword evidence="12" id="KW-1185">Reference proteome</keyword>
<name>A0A165N593_EXIGL</name>
<dbReference type="GO" id="GO:0003735">
    <property type="term" value="F:structural constituent of ribosome"/>
    <property type="evidence" value="ECO:0007669"/>
    <property type="project" value="InterPro"/>
</dbReference>
<evidence type="ECO:0000313" key="11">
    <source>
        <dbReference type="EMBL" id="KZW00232.1"/>
    </source>
</evidence>
<dbReference type="Gene3D" id="3.40.50.10810">
    <property type="entry name" value="Tandem AAA-ATPase domain"/>
    <property type="match status" value="1"/>
</dbReference>
<feature type="domain" description="RING-type" evidence="9">
    <location>
        <begin position="607"/>
        <end position="653"/>
    </location>
</feature>
<dbReference type="InterPro" id="IPR011011">
    <property type="entry name" value="Znf_FYVE_PHD"/>
</dbReference>
<dbReference type="GO" id="GO:0005524">
    <property type="term" value="F:ATP binding"/>
    <property type="evidence" value="ECO:0007669"/>
    <property type="project" value="InterPro"/>
</dbReference>
<sequence length="765" mass="86358">MDVPMYTPQHTELSNGDSPDPVTDIGRQALKRKASNYDEAVDDAARKRRVMDAVNAPLAPKNENLPVKEKIILKLQRPMTKVELARNRFYLKHRDIFRTLLPTNSLYFTNLETKMRNSGPMDVVPYERLAAQPSLVKNGTMKDYQLDGLSKLVFWHKNGVNGILGDEVGLGKSIQTLSLLAYIREHEPGERNPVLVEEMTIFLPLSELQRRCYLMLLQGMDVEVQVADGSDMNSARDAVSAAVERFKRIPGQFNKLQNLLLQLRRMCVHPYILPEVEPSNEEDARKEIMPASSKFVFLEKLFASAVKEKKERVLIFSQWVETLDYVKEFCDLQGVRAAVLDGSKPRARRTLDIKLFQEQDDYYDVFLISTKAGGQGITLTRATHVVLLDSSWNPQDDLQAIGRAHRIGQTQTVKVYRLICEESVEDQMLERLQKKLYLSAKLNSSSSSDPNESVRKPPPRDLVSTLFFGSGAVRQTVVESDGHTPEEFARLQSSSLEEILEQSAATAALRRGQVGHQLGEELDEHVLELVRAEEKRLLQGVTQVQTRLFEGRLHQRSKNNTIGSKWLFNDEEDSPEERSRDFMNTATKTEDRRHRYSGGEDEHEDFCIICRGAYGGACIMCPQCPRLFHDKCMGSLEGSGRRKSNFETCPQHRCRECAKGCGESGGLLYRCALQFYADKAYKKRALGNVYKTSPTGGSSHAKGIVLEKVGVEAKQPNSAIRKCVRVQLIKNGKKVTAFVPVRTRFALGRVFASAHIIMARRMTAA</sequence>
<dbReference type="InterPro" id="IPR001841">
    <property type="entry name" value="Znf_RING"/>
</dbReference>
<evidence type="ECO:0000256" key="4">
    <source>
        <dbReference type="ARBA" id="ARBA00022840"/>
    </source>
</evidence>
<accession>A0A165N593</accession>
<dbReference type="SUPFAM" id="SSF52540">
    <property type="entry name" value="P-loop containing nucleoside triphosphate hydrolases"/>
    <property type="match status" value="2"/>
</dbReference>
<dbReference type="GO" id="GO:1990904">
    <property type="term" value="C:ribonucleoprotein complex"/>
    <property type="evidence" value="ECO:0007669"/>
    <property type="project" value="UniProtKB-KW"/>
</dbReference>
<evidence type="ECO:0000259" key="9">
    <source>
        <dbReference type="PROSITE" id="PS50089"/>
    </source>
</evidence>
<dbReference type="CDD" id="cd15489">
    <property type="entry name" value="PHD_SF"/>
    <property type="match status" value="1"/>
</dbReference>
<feature type="region of interest" description="Disordered" evidence="8">
    <location>
        <begin position="1"/>
        <end position="24"/>
    </location>
</feature>
<evidence type="ECO:0000256" key="3">
    <source>
        <dbReference type="ARBA" id="ARBA00022801"/>
    </source>
</evidence>
<organism evidence="11 12">
    <name type="scientific">Exidia glandulosa HHB12029</name>
    <dbReference type="NCBI Taxonomy" id="1314781"/>
    <lineage>
        <taxon>Eukaryota</taxon>
        <taxon>Fungi</taxon>
        <taxon>Dikarya</taxon>
        <taxon>Basidiomycota</taxon>
        <taxon>Agaricomycotina</taxon>
        <taxon>Agaricomycetes</taxon>
        <taxon>Auriculariales</taxon>
        <taxon>Exidiaceae</taxon>
        <taxon>Exidia</taxon>
    </lineage>
</organism>
<dbReference type="SUPFAM" id="SSF57903">
    <property type="entry name" value="FYVE/PHD zinc finger"/>
    <property type="match status" value="1"/>
</dbReference>
<evidence type="ECO:0000256" key="5">
    <source>
        <dbReference type="ARBA" id="ARBA00022980"/>
    </source>
</evidence>
<keyword evidence="5" id="KW-0689">Ribosomal protein</keyword>
<dbReference type="FunFam" id="2.40.50.140:FF:000007">
    <property type="entry name" value="40S ribosomal protein S23"/>
    <property type="match status" value="1"/>
</dbReference>
<reference evidence="11 12" key="1">
    <citation type="journal article" date="2016" name="Mol. Biol. Evol.">
        <title>Comparative Genomics of Early-Diverging Mushroom-Forming Fungi Provides Insights into the Origins of Lignocellulose Decay Capabilities.</title>
        <authorList>
            <person name="Nagy L.G."/>
            <person name="Riley R."/>
            <person name="Tritt A."/>
            <person name="Adam C."/>
            <person name="Daum C."/>
            <person name="Floudas D."/>
            <person name="Sun H."/>
            <person name="Yadav J.S."/>
            <person name="Pangilinan J."/>
            <person name="Larsson K.H."/>
            <person name="Matsuura K."/>
            <person name="Barry K."/>
            <person name="Labutti K."/>
            <person name="Kuo R."/>
            <person name="Ohm R.A."/>
            <person name="Bhattacharya S.S."/>
            <person name="Shirouzu T."/>
            <person name="Yoshinaga Y."/>
            <person name="Martin F.M."/>
            <person name="Grigoriev I.V."/>
            <person name="Hibbett D.S."/>
        </authorList>
    </citation>
    <scope>NUCLEOTIDE SEQUENCE [LARGE SCALE GENOMIC DNA]</scope>
    <source>
        <strain evidence="11 12">HHB12029</strain>
    </source>
</reference>
<evidence type="ECO:0000256" key="2">
    <source>
        <dbReference type="ARBA" id="ARBA00022741"/>
    </source>
</evidence>
<evidence type="ECO:0008006" key="13">
    <source>
        <dbReference type="Google" id="ProtNLM"/>
    </source>
</evidence>
<evidence type="ECO:0000259" key="10">
    <source>
        <dbReference type="PROSITE" id="PS51194"/>
    </source>
</evidence>
<dbReference type="PROSITE" id="PS51194">
    <property type="entry name" value="HELICASE_CTER"/>
    <property type="match status" value="1"/>
</dbReference>
<dbReference type="Proteomes" id="UP000077266">
    <property type="component" value="Unassembled WGS sequence"/>
</dbReference>
<dbReference type="Pfam" id="PF00164">
    <property type="entry name" value="Ribosom_S12_S23"/>
    <property type="match status" value="1"/>
</dbReference>
<feature type="region of interest" description="Disordered" evidence="8">
    <location>
        <begin position="566"/>
        <end position="586"/>
    </location>
</feature>
<dbReference type="GO" id="GO:0006412">
    <property type="term" value="P:translation"/>
    <property type="evidence" value="ECO:0007669"/>
    <property type="project" value="InterPro"/>
</dbReference>
<feature type="compositionally biased region" description="Polar residues" evidence="8">
    <location>
        <begin position="8"/>
        <end position="17"/>
    </location>
</feature>
<dbReference type="PANTHER" id="PTHR10799">
    <property type="entry name" value="SNF2/RAD54 HELICASE FAMILY"/>
    <property type="match status" value="1"/>
</dbReference>
<dbReference type="SUPFAM" id="SSF50249">
    <property type="entry name" value="Nucleic acid-binding proteins"/>
    <property type="match status" value="1"/>
</dbReference>
<dbReference type="Gene3D" id="3.40.50.300">
    <property type="entry name" value="P-loop containing nucleotide triphosphate hydrolases"/>
    <property type="match status" value="1"/>
</dbReference>
<dbReference type="OrthoDB" id="448448at2759"/>
<keyword evidence="7" id="KW-0862">Zinc</keyword>
<dbReference type="SMART" id="SM00490">
    <property type="entry name" value="HELICc"/>
    <property type="match status" value="1"/>
</dbReference>
<dbReference type="InterPro" id="IPR001650">
    <property type="entry name" value="Helicase_C-like"/>
</dbReference>
<dbReference type="GO" id="GO:0016787">
    <property type="term" value="F:hydrolase activity"/>
    <property type="evidence" value="ECO:0007669"/>
    <property type="project" value="UniProtKB-KW"/>
</dbReference>
<keyword evidence="4" id="KW-0067">ATP-binding</keyword>
<dbReference type="EMBL" id="KV425902">
    <property type="protein sequence ID" value="KZW00232.1"/>
    <property type="molecule type" value="Genomic_DNA"/>
</dbReference>
<evidence type="ECO:0000256" key="8">
    <source>
        <dbReference type="SAM" id="MobiDB-lite"/>
    </source>
</evidence>
<evidence type="ECO:0000256" key="6">
    <source>
        <dbReference type="ARBA" id="ARBA00023274"/>
    </source>
</evidence>
<dbReference type="Pfam" id="PF00271">
    <property type="entry name" value="Helicase_C"/>
    <property type="match status" value="1"/>
</dbReference>